<dbReference type="Proteomes" id="UP000541610">
    <property type="component" value="Unassembled WGS sequence"/>
</dbReference>
<accession>A0A7J6NVN5</accession>
<comment type="caution">
    <text evidence="1">The sequence shown here is derived from an EMBL/GenBank/DDBJ whole genome shotgun (WGS) entry which is preliminary data.</text>
</comment>
<sequence>MKGRNSMEVYQESAGIQFESEGLEVRANAMDKEPWVTAKSYYTEFAAGDHKFRWSLQQRSERTVFNESSQGVSIGLDSRVVGYFPGLRQASTGWYSFSGYADSRGMSLHASSASTVRDNDVGFVTGQILSVEKVGKDWMFLVAGWAQSKPESDNTFNFAEYIAKGVLHA</sequence>
<proteinExistence type="predicted"/>
<reference evidence="1 2" key="1">
    <citation type="submission" date="2020-04" db="EMBL/GenBank/DDBJ databases">
        <title>Perkinsus olseni comparative genomics.</title>
        <authorList>
            <person name="Bogema D.R."/>
        </authorList>
    </citation>
    <scope>NUCLEOTIDE SEQUENCE [LARGE SCALE GENOMIC DNA]</scope>
    <source>
        <strain evidence="1">00978-12</strain>
    </source>
</reference>
<evidence type="ECO:0000313" key="1">
    <source>
        <dbReference type="EMBL" id="KAF4687919.1"/>
    </source>
</evidence>
<dbReference type="AlphaFoldDB" id="A0A7J6NVN5"/>
<gene>
    <name evidence="1" type="ORF">FOZ60_003309</name>
</gene>
<name>A0A7J6NVN5_PEROL</name>
<dbReference type="EMBL" id="JABANP010000168">
    <property type="protein sequence ID" value="KAF4687919.1"/>
    <property type="molecule type" value="Genomic_DNA"/>
</dbReference>
<organism evidence="1 2">
    <name type="scientific">Perkinsus olseni</name>
    <name type="common">Perkinsus atlanticus</name>
    <dbReference type="NCBI Taxonomy" id="32597"/>
    <lineage>
        <taxon>Eukaryota</taxon>
        <taxon>Sar</taxon>
        <taxon>Alveolata</taxon>
        <taxon>Perkinsozoa</taxon>
        <taxon>Perkinsea</taxon>
        <taxon>Perkinsida</taxon>
        <taxon>Perkinsidae</taxon>
        <taxon>Perkinsus</taxon>
    </lineage>
</organism>
<protein>
    <submittedName>
        <fullName evidence="1">Uncharacterized protein</fullName>
    </submittedName>
</protein>
<evidence type="ECO:0000313" key="2">
    <source>
        <dbReference type="Proteomes" id="UP000541610"/>
    </source>
</evidence>